<evidence type="ECO:0000313" key="2">
    <source>
        <dbReference type="Proteomes" id="UP000183954"/>
    </source>
</evidence>
<keyword evidence="2" id="KW-1185">Reference proteome</keyword>
<accession>A0A1M5WFT9</accession>
<name>A0A1M5WFT9_9FIRM</name>
<protein>
    <submittedName>
        <fullName evidence="1">Beta protein</fullName>
    </submittedName>
</protein>
<dbReference type="STRING" id="1121420.SAMN02746098_01599"/>
<organism evidence="1 2">
    <name type="scientific">Desulfosporosinus lacus DSM 15449</name>
    <dbReference type="NCBI Taxonomy" id="1121420"/>
    <lineage>
        <taxon>Bacteria</taxon>
        <taxon>Bacillati</taxon>
        <taxon>Bacillota</taxon>
        <taxon>Clostridia</taxon>
        <taxon>Eubacteriales</taxon>
        <taxon>Desulfitobacteriaceae</taxon>
        <taxon>Desulfosporosinus</taxon>
    </lineage>
</organism>
<gene>
    <name evidence="1" type="ORF">SAMN02746098_01599</name>
</gene>
<dbReference type="InterPro" id="IPR025683">
    <property type="entry name" value="Protein_beta"/>
</dbReference>
<proteinExistence type="predicted"/>
<dbReference type="AlphaFoldDB" id="A0A1M5WFT9"/>
<evidence type="ECO:0000313" key="1">
    <source>
        <dbReference type="EMBL" id="SHH86375.1"/>
    </source>
</evidence>
<dbReference type="Pfam" id="PF14350">
    <property type="entry name" value="Beta_protein"/>
    <property type="match status" value="1"/>
</dbReference>
<reference evidence="2" key="1">
    <citation type="submission" date="2016-11" db="EMBL/GenBank/DDBJ databases">
        <authorList>
            <person name="Varghese N."/>
            <person name="Submissions S."/>
        </authorList>
    </citation>
    <scope>NUCLEOTIDE SEQUENCE [LARGE SCALE GENOMIC DNA]</scope>
    <source>
        <strain evidence="2">DSM 15449</strain>
    </source>
</reference>
<dbReference type="Proteomes" id="UP000183954">
    <property type="component" value="Unassembled WGS sequence"/>
</dbReference>
<dbReference type="EMBL" id="FQXJ01000005">
    <property type="protein sequence ID" value="SHH86375.1"/>
    <property type="molecule type" value="Genomic_DNA"/>
</dbReference>
<sequence length="323" mass="35960">MIEIVPLPYDFVNEVPAKSIDGHLEKIGEQIECAWGKAPVFLDLDQIDDTEAMKNGTHPLGFALSECRVRRLHVIPVTGWDRDDSYNDEVVNANRVDNFGVCFRMVDEDFVDLDNRLKSLLSSLGISPEGVDLVLDFKHVGDEKTTVIALISIINSIPFLDQWRTLTFVGSSFPENLSAVSANTIGIVPRIEWSIWELINSKSGTIKRIPSFGDYAIAHPSYVEIDPRLMQMSASIRYSARDVYLLVKGVSVRKLSWSQTKDQCKKIVALPEYSGASFSWGDEYIMNCSKGTASTGNAETWRRVGTNHHLSLAASQISSFVAP</sequence>